<evidence type="ECO:0000313" key="3">
    <source>
        <dbReference type="Proteomes" id="UP000681290"/>
    </source>
</evidence>
<dbReference type="Proteomes" id="UP000681290">
    <property type="component" value="Unassembled WGS sequence"/>
</dbReference>
<dbReference type="PANTHER" id="PTHR43792:SF9">
    <property type="entry name" value="RIBOSOMAL-PROTEIN-ALANINE ACETYLTRANSFERASE"/>
    <property type="match status" value="1"/>
</dbReference>
<protein>
    <submittedName>
        <fullName evidence="2">Alanine acetyltransferase</fullName>
    </submittedName>
</protein>
<organism evidence="2 3">
    <name type="scientific">Paenibacillus woosongensis</name>
    <dbReference type="NCBI Taxonomy" id="307580"/>
    <lineage>
        <taxon>Bacteria</taxon>
        <taxon>Bacillati</taxon>
        <taxon>Bacillota</taxon>
        <taxon>Bacilli</taxon>
        <taxon>Bacillales</taxon>
        <taxon>Paenibacillaceae</taxon>
        <taxon>Paenibacillus</taxon>
    </lineage>
</organism>
<accession>A0ABQ4ML88</accession>
<dbReference type="PANTHER" id="PTHR43792">
    <property type="entry name" value="GNAT FAMILY, PUTATIVE (AFU_ORTHOLOGUE AFUA_3G00765)-RELATED-RELATED"/>
    <property type="match status" value="1"/>
</dbReference>
<dbReference type="SUPFAM" id="SSF55729">
    <property type="entry name" value="Acyl-CoA N-acyltransferases (Nat)"/>
    <property type="match status" value="1"/>
</dbReference>
<feature type="domain" description="N-acetyltransferase" evidence="1">
    <location>
        <begin position="18"/>
        <end position="179"/>
    </location>
</feature>
<keyword evidence="3" id="KW-1185">Reference proteome</keyword>
<dbReference type="Gene3D" id="3.40.630.30">
    <property type="match status" value="1"/>
</dbReference>
<evidence type="ECO:0000259" key="1">
    <source>
        <dbReference type="PROSITE" id="PS51186"/>
    </source>
</evidence>
<dbReference type="Pfam" id="PF13302">
    <property type="entry name" value="Acetyltransf_3"/>
    <property type="match status" value="1"/>
</dbReference>
<dbReference type="InterPro" id="IPR051531">
    <property type="entry name" value="N-acetyltransferase"/>
</dbReference>
<dbReference type="InterPro" id="IPR016181">
    <property type="entry name" value="Acyl_CoA_acyltransferase"/>
</dbReference>
<sequence length="185" mass="21821">MDIDKLFRESPEFLTNRLYLRRFILKDISDYYDFASDPDVTVYTMWNTHRVLEESQAYVESVLRKYNNKEAYHWGIVERESGKLIGRTGFISFDVNHDRTEIGFVISKKYWGQGIIVEATREILCYAFDTMGINRVEGRCNLDNIGSRRVMEKLGMKFEGILRKQLKINGNYTDQKLYSLVKDDL</sequence>
<evidence type="ECO:0000313" key="2">
    <source>
        <dbReference type="EMBL" id="GIP56750.1"/>
    </source>
</evidence>
<dbReference type="EMBL" id="BOSM01000001">
    <property type="protein sequence ID" value="GIP56750.1"/>
    <property type="molecule type" value="Genomic_DNA"/>
</dbReference>
<name>A0ABQ4ML88_9BACL</name>
<proteinExistence type="predicted"/>
<dbReference type="RefSeq" id="WP_213588785.1">
    <property type="nucleotide sequence ID" value="NZ_BOSM01000001.1"/>
</dbReference>
<gene>
    <name evidence="2" type="ORF">J15TS10_05640</name>
</gene>
<comment type="caution">
    <text evidence="2">The sequence shown here is derived from an EMBL/GenBank/DDBJ whole genome shotgun (WGS) entry which is preliminary data.</text>
</comment>
<reference evidence="2 3" key="1">
    <citation type="submission" date="2021-03" db="EMBL/GenBank/DDBJ databases">
        <title>Antimicrobial resistance genes in bacteria isolated from Japanese honey, and their potential for conferring macrolide and lincosamide resistance in the American foulbrood pathogen Paenibacillus larvae.</title>
        <authorList>
            <person name="Okamoto M."/>
            <person name="Kumagai M."/>
            <person name="Kanamori H."/>
            <person name="Takamatsu D."/>
        </authorList>
    </citation>
    <scope>NUCLEOTIDE SEQUENCE [LARGE SCALE GENOMIC DNA]</scope>
    <source>
        <strain evidence="2 3">J15TS10</strain>
    </source>
</reference>
<dbReference type="InterPro" id="IPR000182">
    <property type="entry name" value="GNAT_dom"/>
</dbReference>
<dbReference type="PROSITE" id="PS51186">
    <property type="entry name" value="GNAT"/>
    <property type="match status" value="1"/>
</dbReference>